<evidence type="ECO:0000313" key="2">
    <source>
        <dbReference type="Proteomes" id="UP001500782"/>
    </source>
</evidence>
<reference evidence="1 2" key="1">
    <citation type="journal article" date="2019" name="Int. J. Syst. Evol. Microbiol.">
        <title>The Global Catalogue of Microorganisms (GCM) 10K type strain sequencing project: providing services to taxonomists for standard genome sequencing and annotation.</title>
        <authorList>
            <consortium name="The Broad Institute Genomics Platform"/>
            <consortium name="The Broad Institute Genome Sequencing Center for Infectious Disease"/>
            <person name="Wu L."/>
            <person name="Ma J."/>
        </authorList>
    </citation>
    <scope>NUCLEOTIDE SEQUENCE [LARGE SCALE GENOMIC DNA]</scope>
    <source>
        <strain evidence="1 2">JCM 9731</strain>
    </source>
</reference>
<keyword evidence="2" id="KW-1185">Reference proteome</keyword>
<sequence length="75" mass="8617">MQPYEIKNTIIDDGFDGEESVTVDFTLESKNYSITFDKSDLEILNVWVFQEGTSLPANLSDDIIESIRDEVKERI</sequence>
<organism evidence="1 2">
    <name type="scientific">Bacillus carboniphilus</name>
    <dbReference type="NCBI Taxonomy" id="86663"/>
    <lineage>
        <taxon>Bacteria</taxon>
        <taxon>Bacillati</taxon>
        <taxon>Bacillota</taxon>
        <taxon>Bacilli</taxon>
        <taxon>Bacillales</taxon>
        <taxon>Bacillaceae</taxon>
        <taxon>Bacillus</taxon>
    </lineage>
</organism>
<evidence type="ECO:0000313" key="1">
    <source>
        <dbReference type="EMBL" id="GAA0338481.1"/>
    </source>
</evidence>
<name>A0ABN0WHY7_9BACI</name>
<comment type="caution">
    <text evidence="1">The sequence shown here is derived from an EMBL/GenBank/DDBJ whole genome shotgun (WGS) entry which is preliminary data.</text>
</comment>
<accession>A0ABN0WHY7</accession>
<gene>
    <name evidence="1" type="ORF">GCM10008967_30960</name>
</gene>
<dbReference type="RefSeq" id="WP_343800786.1">
    <property type="nucleotide sequence ID" value="NZ_BAAADJ010000054.1"/>
</dbReference>
<dbReference type="EMBL" id="BAAADJ010000054">
    <property type="protein sequence ID" value="GAA0338481.1"/>
    <property type="molecule type" value="Genomic_DNA"/>
</dbReference>
<protein>
    <submittedName>
        <fullName evidence="1">Uncharacterized protein</fullName>
    </submittedName>
</protein>
<proteinExistence type="predicted"/>
<dbReference type="Proteomes" id="UP001500782">
    <property type="component" value="Unassembled WGS sequence"/>
</dbReference>